<dbReference type="GO" id="GO:0005741">
    <property type="term" value="C:mitochondrial outer membrane"/>
    <property type="evidence" value="ECO:0007669"/>
    <property type="project" value="UniProtKB-SubCell"/>
</dbReference>
<dbReference type="GO" id="GO:0019805">
    <property type="term" value="P:quinolinate biosynthetic process"/>
    <property type="evidence" value="ECO:0007669"/>
    <property type="project" value="UniProtKB-UniRule"/>
</dbReference>
<name>A0A9P5XSH9_9AGAR</name>
<evidence type="ECO:0000256" key="5">
    <source>
        <dbReference type="ARBA" id="ARBA00022857"/>
    </source>
</evidence>
<feature type="domain" description="FAD-binding" evidence="12">
    <location>
        <begin position="9"/>
        <end position="342"/>
    </location>
</feature>
<dbReference type="GO" id="GO:0034354">
    <property type="term" value="P:'de novo' NAD+ biosynthetic process from L-tryptophan"/>
    <property type="evidence" value="ECO:0007669"/>
    <property type="project" value="UniProtKB-UniRule"/>
</dbReference>
<dbReference type="SUPFAM" id="SSF51905">
    <property type="entry name" value="FAD/NAD(P)-binding domain"/>
    <property type="match status" value="1"/>
</dbReference>
<gene>
    <name evidence="10" type="primary">BNA4</name>
    <name evidence="13" type="ORF">BDZ94DRAFT_1274830</name>
</gene>
<keyword evidence="11" id="KW-0812">Transmembrane</keyword>
<evidence type="ECO:0000256" key="4">
    <source>
        <dbReference type="ARBA" id="ARBA00022827"/>
    </source>
</evidence>
<dbReference type="GO" id="GO:0070189">
    <property type="term" value="P:kynurenine metabolic process"/>
    <property type="evidence" value="ECO:0007669"/>
    <property type="project" value="TreeGrafter"/>
</dbReference>
<comment type="subcellular location">
    <subcellularLocation>
        <location evidence="10">Mitochondrion outer membrane</location>
    </subcellularLocation>
</comment>
<evidence type="ECO:0000256" key="10">
    <source>
        <dbReference type="HAMAP-Rule" id="MF_03018"/>
    </source>
</evidence>
<comment type="pathway">
    <text evidence="10">Cofactor biosynthesis; NAD(+) biosynthesis; quinolinate from L-kynurenine: step 1/3.</text>
</comment>
<dbReference type="HAMAP" id="MF_01971">
    <property type="entry name" value="Kynurenine_monooxygenase"/>
    <property type="match status" value="1"/>
</dbReference>
<accession>A0A9P5XSH9</accession>
<evidence type="ECO:0000256" key="1">
    <source>
        <dbReference type="ARBA" id="ARBA00001974"/>
    </source>
</evidence>
<sequence>MASSALRRVVVVGAGPVGCLAAMAFAKQGWSVDLYEGRPDIRLPSSKAAAQQRSINLAISHRGIAALEAIDAAATQRFMRAVIPMRGRMIHTLKGDLVSQLYDRDGQCINSIDRALLNEDLLNEASALLNIRILFRHKVISADFDEKIITLRNLDSNEELSMDFDFCIGADGSYSIIRRQMMRVVRMDYHQEYIKHEYVELKMPAGRDSEGKSMFLLDPNHLHIWPRHSFMLIALPNKDKTFTCTLFAPNTDLDRLSSADSILSWFKVHFPDALQMIGERTLVNDFMRNPRSPLICTKSKPYHYKDRVIVLGDAAHSMVPFYGQGLNCGLEDVRILSTLLLEEGVESTIPPIKMESRNSVDQRLARALDRYSDTRHEDLIAICDLAMDNYVEMRHHVTTLSYIFKKTLDNLLYSLSSRTFISLASLGPLLSRVPYSPGEPSGWIPLYTMVTFRPDISYATAKKKAARQANIIMGLGWVGVALLGLLGMWITWIALAHCIQVQR</sequence>
<evidence type="ECO:0000313" key="14">
    <source>
        <dbReference type="Proteomes" id="UP000807353"/>
    </source>
</evidence>
<dbReference type="Pfam" id="PF01494">
    <property type="entry name" value="FAD_binding_3"/>
    <property type="match status" value="1"/>
</dbReference>
<comment type="caution">
    <text evidence="13">The sequence shown here is derived from an EMBL/GenBank/DDBJ whole genome shotgun (WGS) entry which is preliminary data.</text>
</comment>
<dbReference type="PRINTS" id="PR00420">
    <property type="entry name" value="RNGMNOXGNASE"/>
</dbReference>
<evidence type="ECO:0000256" key="9">
    <source>
        <dbReference type="ARBA" id="ARBA00047818"/>
    </source>
</evidence>
<evidence type="ECO:0000256" key="11">
    <source>
        <dbReference type="SAM" id="Phobius"/>
    </source>
</evidence>
<evidence type="ECO:0000256" key="2">
    <source>
        <dbReference type="ARBA" id="ARBA00022630"/>
    </source>
</evidence>
<keyword evidence="10" id="KW-1000">Mitochondrion outer membrane</keyword>
<keyword evidence="6 10" id="KW-0560">Oxidoreductase</keyword>
<dbReference type="PANTHER" id="PTHR46028:SF2">
    <property type="entry name" value="KYNURENINE 3-MONOOXYGENASE"/>
    <property type="match status" value="1"/>
</dbReference>
<protein>
    <recommendedName>
        <fullName evidence="10">Kynurenine 3-monooxygenase</fullName>
        <ecNumber evidence="10">1.14.13.9</ecNumber>
    </recommendedName>
    <alternativeName>
        <fullName evidence="10">Biosynthesis of nicotinic acid protein 4</fullName>
    </alternativeName>
    <alternativeName>
        <fullName evidence="10">Kynurenine 3-hydroxylase</fullName>
    </alternativeName>
</protein>
<dbReference type="EC" id="1.14.13.9" evidence="10"/>
<dbReference type="InterPro" id="IPR027545">
    <property type="entry name" value="Kynurenine_monooxygenase"/>
</dbReference>
<dbReference type="FunFam" id="3.50.50.60:FF:000129">
    <property type="entry name" value="Kynurenine 3-monooxygenase"/>
    <property type="match status" value="1"/>
</dbReference>
<keyword evidence="5 10" id="KW-0521">NADP</keyword>
<dbReference type="GO" id="GO:0004502">
    <property type="term" value="F:kynurenine 3-monooxygenase activity"/>
    <property type="evidence" value="ECO:0007669"/>
    <property type="project" value="UniProtKB-UniRule"/>
</dbReference>
<reference evidence="13" key="1">
    <citation type="submission" date="2020-11" db="EMBL/GenBank/DDBJ databases">
        <authorList>
            <consortium name="DOE Joint Genome Institute"/>
            <person name="Ahrendt S."/>
            <person name="Riley R."/>
            <person name="Andreopoulos W."/>
            <person name="Labutti K."/>
            <person name="Pangilinan J."/>
            <person name="Ruiz-Duenas F.J."/>
            <person name="Barrasa J.M."/>
            <person name="Sanchez-Garcia M."/>
            <person name="Camarero S."/>
            <person name="Miyauchi S."/>
            <person name="Serrano A."/>
            <person name="Linde D."/>
            <person name="Babiker R."/>
            <person name="Drula E."/>
            <person name="Ayuso-Fernandez I."/>
            <person name="Pacheco R."/>
            <person name="Padilla G."/>
            <person name="Ferreira P."/>
            <person name="Barriuso J."/>
            <person name="Kellner H."/>
            <person name="Castanera R."/>
            <person name="Alfaro M."/>
            <person name="Ramirez L."/>
            <person name="Pisabarro A.G."/>
            <person name="Kuo A."/>
            <person name="Tritt A."/>
            <person name="Lipzen A."/>
            <person name="He G."/>
            <person name="Yan M."/>
            <person name="Ng V."/>
            <person name="Cullen D."/>
            <person name="Martin F."/>
            <person name="Rosso M.-N."/>
            <person name="Henrissat B."/>
            <person name="Hibbett D."/>
            <person name="Martinez A.T."/>
            <person name="Grigoriev I.V."/>
        </authorList>
    </citation>
    <scope>NUCLEOTIDE SEQUENCE</scope>
    <source>
        <strain evidence="13">CBS 247.69</strain>
    </source>
</reference>
<dbReference type="InterPro" id="IPR002938">
    <property type="entry name" value="FAD-bd"/>
</dbReference>
<dbReference type="Gene3D" id="3.50.50.60">
    <property type="entry name" value="FAD/NAD(P)-binding domain"/>
    <property type="match status" value="1"/>
</dbReference>
<keyword evidence="2 10" id="KW-0285">Flavoprotein</keyword>
<keyword evidence="4 10" id="KW-0274">FAD</keyword>
<organism evidence="13 14">
    <name type="scientific">Collybia nuda</name>
    <dbReference type="NCBI Taxonomy" id="64659"/>
    <lineage>
        <taxon>Eukaryota</taxon>
        <taxon>Fungi</taxon>
        <taxon>Dikarya</taxon>
        <taxon>Basidiomycota</taxon>
        <taxon>Agaricomycotina</taxon>
        <taxon>Agaricomycetes</taxon>
        <taxon>Agaricomycetidae</taxon>
        <taxon>Agaricales</taxon>
        <taxon>Tricholomatineae</taxon>
        <taxon>Clitocybaceae</taxon>
        <taxon>Collybia</taxon>
    </lineage>
</organism>
<dbReference type="InterPro" id="IPR036188">
    <property type="entry name" value="FAD/NAD-bd_sf"/>
</dbReference>
<keyword evidence="7 10" id="KW-0503">Monooxygenase</keyword>
<proteinExistence type="inferred from homology"/>
<comment type="catalytic activity">
    <reaction evidence="9 10">
        <text>L-kynurenine + NADPH + O2 + H(+) = 3-hydroxy-L-kynurenine + NADP(+) + H2O</text>
        <dbReference type="Rhea" id="RHEA:20545"/>
        <dbReference type="ChEBI" id="CHEBI:15377"/>
        <dbReference type="ChEBI" id="CHEBI:15378"/>
        <dbReference type="ChEBI" id="CHEBI:15379"/>
        <dbReference type="ChEBI" id="CHEBI:57783"/>
        <dbReference type="ChEBI" id="CHEBI:57959"/>
        <dbReference type="ChEBI" id="CHEBI:58125"/>
        <dbReference type="ChEBI" id="CHEBI:58349"/>
        <dbReference type="EC" id="1.14.13.9"/>
    </reaction>
</comment>
<dbReference type="GO" id="GO:0006569">
    <property type="term" value="P:L-tryptophan catabolic process"/>
    <property type="evidence" value="ECO:0007669"/>
    <property type="project" value="UniProtKB-UniRule"/>
</dbReference>
<evidence type="ECO:0000259" key="12">
    <source>
        <dbReference type="Pfam" id="PF01494"/>
    </source>
</evidence>
<comment type="function">
    <text evidence="10">Catalyzes the hydroxylation of L-kynurenine (L-Kyn) to form 3-hydroxy-L-kynurenine (L-3OHKyn). Required for synthesis of quinolinic acid.</text>
</comment>
<evidence type="ECO:0000313" key="13">
    <source>
        <dbReference type="EMBL" id="KAF9456783.1"/>
    </source>
</evidence>
<evidence type="ECO:0000256" key="8">
    <source>
        <dbReference type="ARBA" id="ARBA00023128"/>
    </source>
</evidence>
<dbReference type="EMBL" id="MU150403">
    <property type="protein sequence ID" value="KAF9456783.1"/>
    <property type="molecule type" value="Genomic_DNA"/>
</dbReference>
<dbReference type="Proteomes" id="UP000807353">
    <property type="component" value="Unassembled WGS sequence"/>
</dbReference>
<comment type="similarity">
    <text evidence="10">Belongs to the aromatic-ring hydroxylase family. KMO subfamily.</text>
</comment>
<dbReference type="GO" id="GO:0071949">
    <property type="term" value="F:FAD binding"/>
    <property type="evidence" value="ECO:0007669"/>
    <property type="project" value="InterPro"/>
</dbReference>
<evidence type="ECO:0000256" key="3">
    <source>
        <dbReference type="ARBA" id="ARBA00022642"/>
    </source>
</evidence>
<keyword evidence="10 11" id="KW-0472">Membrane</keyword>
<keyword evidence="8 10" id="KW-0496">Mitochondrion</keyword>
<dbReference type="GO" id="GO:0043420">
    <property type="term" value="P:anthranilate metabolic process"/>
    <property type="evidence" value="ECO:0007669"/>
    <property type="project" value="UniProtKB-UniRule"/>
</dbReference>
<dbReference type="AlphaFoldDB" id="A0A9P5XSH9"/>
<dbReference type="OrthoDB" id="10053569at2759"/>
<feature type="transmembrane region" description="Helical" evidence="11">
    <location>
        <begin position="471"/>
        <end position="495"/>
    </location>
</feature>
<evidence type="ECO:0000256" key="7">
    <source>
        <dbReference type="ARBA" id="ARBA00023033"/>
    </source>
</evidence>
<keyword evidence="14" id="KW-1185">Reference proteome</keyword>
<keyword evidence="11" id="KW-1133">Transmembrane helix</keyword>
<keyword evidence="3 10" id="KW-0662">Pyridine nucleotide biosynthesis</keyword>
<comment type="cofactor">
    <cofactor evidence="1 10">
        <name>FAD</name>
        <dbReference type="ChEBI" id="CHEBI:57692"/>
    </cofactor>
</comment>
<evidence type="ECO:0000256" key="6">
    <source>
        <dbReference type="ARBA" id="ARBA00023002"/>
    </source>
</evidence>
<dbReference type="PANTHER" id="PTHR46028">
    <property type="entry name" value="KYNURENINE 3-MONOOXYGENASE"/>
    <property type="match status" value="1"/>
</dbReference>